<evidence type="ECO:0000313" key="3">
    <source>
        <dbReference type="Proteomes" id="UP001153954"/>
    </source>
</evidence>
<dbReference type="AlphaFoldDB" id="A0AAU9U313"/>
<dbReference type="Pfam" id="PF16087">
    <property type="entry name" value="DUF4817"/>
    <property type="match status" value="1"/>
</dbReference>
<name>A0AAU9U313_EUPED</name>
<proteinExistence type="predicted"/>
<organism evidence="2 3">
    <name type="scientific">Euphydryas editha</name>
    <name type="common">Edith's checkerspot</name>
    <dbReference type="NCBI Taxonomy" id="104508"/>
    <lineage>
        <taxon>Eukaryota</taxon>
        <taxon>Metazoa</taxon>
        <taxon>Ecdysozoa</taxon>
        <taxon>Arthropoda</taxon>
        <taxon>Hexapoda</taxon>
        <taxon>Insecta</taxon>
        <taxon>Pterygota</taxon>
        <taxon>Neoptera</taxon>
        <taxon>Endopterygota</taxon>
        <taxon>Lepidoptera</taxon>
        <taxon>Glossata</taxon>
        <taxon>Ditrysia</taxon>
        <taxon>Papilionoidea</taxon>
        <taxon>Nymphalidae</taxon>
        <taxon>Nymphalinae</taxon>
        <taxon>Euphydryas</taxon>
    </lineage>
</organism>
<evidence type="ECO:0000313" key="2">
    <source>
        <dbReference type="EMBL" id="CAH2091175.1"/>
    </source>
</evidence>
<evidence type="ECO:0000259" key="1">
    <source>
        <dbReference type="Pfam" id="PF16087"/>
    </source>
</evidence>
<gene>
    <name evidence="2" type="ORF">EEDITHA_LOCUS7061</name>
</gene>
<comment type="caution">
    <text evidence="2">The sequence shown here is derived from an EMBL/GenBank/DDBJ whole genome shotgun (WGS) entry which is preliminary data.</text>
</comment>
<sequence>MSVCTTQEYANMHLIYGECRCNASTAARLYRERYLSCSSSGSLGFFKCATFTLLRGLTPKPSAWCGETFPPLRGRCIRLDRRRPEYFSAYNRIKNWNAQKCSSQDIAKK</sequence>
<reference evidence="2" key="1">
    <citation type="submission" date="2022-03" db="EMBL/GenBank/DDBJ databases">
        <authorList>
            <person name="Tunstrom K."/>
        </authorList>
    </citation>
    <scope>NUCLEOTIDE SEQUENCE</scope>
</reference>
<keyword evidence="3" id="KW-1185">Reference proteome</keyword>
<protein>
    <recommendedName>
        <fullName evidence="1">DUF4817 domain-containing protein</fullName>
    </recommendedName>
</protein>
<accession>A0AAU9U313</accession>
<feature type="domain" description="DUF4817" evidence="1">
    <location>
        <begin position="5"/>
        <end position="34"/>
    </location>
</feature>
<dbReference type="InterPro" id="IPR032135">
    <property type="entry name" value="DUF4817"/>
</dbReference>
<dbReference type="Proteomes" id="UP001153954">
    <property type="component" value="Unassembled WGS sequence"/>
</dbReference>
<dbReference type="EMBL" id="CAKOGL010000010">
    <property type="protein sequence ID" value="CAH2091175.1"/>
    <property type="molecule type" value="Genomic_DNA"/>
</dbReference>